<evidence type="ECO:0000256" key="7">
    <source>
        <dbReference type="PIRSR" id="PIRSR600997-1"/>
    </source>
</evidence>
<protein>
    <recommendedName>
        <fullName evidence="8">Carboxylic ester hydrolase</fullName>
        <ecNumber evidence="8">3.1.1.-</ecNumber>
    </recommendedName>
</protein>
<dbReference type="GO" id="GO:0006581">
    <property type="term" value="P:acetylcholine catabolic process"/>
    <property type="evidence" value="ECO:0007669"/>
    <property type="project" value="TreeGrafter"/>
</dbReference>
<dbReference type="InterPro" id="IPR050654">
    <property type="entry name" value="AChE-related_enzymes"/>
</dbReference>
<organism evidence="10">
    <name type="scientific">Dermatophagoides farinae</name>
    <name type="common">American house dust mite</name>
    <dbReference type="NCBI Taxonomy" id="6954"/>
    <lineage>
        <taxon>Eukaryota</taxon>
        <taxon>Metazoa</taxon>
        <taxon>Ecdysozoa</taxon>
        <taxon>Arthropoda</taxon>
        <taxon>Chelicerata</taxon>
        <taxon>Arachnida</taxon>
        <taxon>Acari</taxon>
        <taxon>Acariformes</taxon>
        <taxon>Sarcoptiformes</taxon>
        <taxon>Astigmata</taxon>
        <taxon>Psoroptidia</taxon>
        <taxon>Analgoidea</taxon>
        <taxon>Pyroglyphidae</taxon>
        <taxon>Dermatophagoidinae</taxon>
        <taxon>Dermatophagoides</taxon>
    </lineage>
</organism>
<dbReference type="SUPFAM" id="SSF53474">
    <property type="entry name" value="alpha/beta-Hydrolases"/>
    <property type="match status" value="1"/>
</dbReference>
<dbReference type="PANTHER" id="PTHR43918">
    <property type="entry name" value="ACETYLCHOLINESTERASE"/>
    <property type="match status" value="1"/>
</dbReference>
<dbReference type="Proteomes" id="UP000828236">
    <property type="component" value="Unassembled WGS sequence"/>
</dbReference>
<feature type="active site" description="Acyl-ester intermediate" evidence="7">
    <location>
        <position position="233"/>
    </location>
</feature>
<reference evidence="10" key="2">
    <citation type="journal article" date="2021" name="World Allergy Organ. J.">
        <title>Chromosome-level assembly of Dermatophagoides farinae genome and transcriptome reveals two novel allergens Der f 37 and Der f 39.</title>
        <authorList>
            <person name="Chen J."/>
            <person name="Cai Z."/>
            <person name="Fan D."/>
            <person name="Hu J."/>
            <person name="Hou Y."/>
            <person name="He Y."/>
            <person name="Zhang Z."/>
            <person name="Zhao Z."/>
            <person name="Gao P."/>
            <person name="Hu W."/>
            <person name="Sun J."/>
            <person name="Li J."/>
            <person name="Ji K."/>
        </authorList>
    </citation>
    <scope>NUCLEOTIDE SEQUENCE</scope>
    <source>
        <strain evidence="10">JKM2019</strain>
    </source>
</reference>
<dbReference type="GO" id="GO:0005615">
    <property type="term" value="C:extracellular space"/>
    <property type="evidence" value="ECO:0007669"/>
    <property type="project" value="TreeGrafter"/>
</dbReference>
<dbReference type="PROSITE" id="PS00122">
    <property type="entry name" value="CARBOXYLESTERASE_B_1"/>
    <property type="match status" value="1"/>
</dbReference>
<dbReference type="GO" id="GO:0019695">
    <property type="term" value="P:choline metabolic process"/>
    <property type="evidence" value="ECO:0007669"/>
    <property type="project" value="TreeGrafter"/>
</dbReference>
<evidence type="ECO:0000256" key="4">
    <source>
        <dbReference type="ARBA" id="ARBA00023157"/>
    </source>
</evidence>
<keyword evidence="3 8" id="KW-0378">Hydrolase</keyword>
<feature type="chain" id="PRO_5039741172" description="Carboxylic ester hydrolase" evidence="8">
    <location>
        <begin position="23"/>
        <end position="558"/>
    </location>
</feature>
<keyword evidence="4" id="KW-1015">Disulfide bond</keyword>
<dbReference type="AlphaFoldDB" id="A0A9D4SDQ2"/>
<dbReference type="InterPro" id="IPR000997">
    <property type="entry name" value="Cholinesterase"/>
</dbReference>
<keyword evidence="8" id="KW-0732">Signal</keyword>
<dbReference type="Gene3D" id="3.40.50.1820">
    <property type="entry name" value="alpha/beta hydrolase"/>
    <property type="match status" value="1"/>
</dbReference>
<dbReference type="GO" id="GO:0005886">
    <property type="term" value="C:plasma membrane"/>
    <property type="evidence" value="ECO:0007669"/>
    <property type="project" value="TreeGrafter"/>
</dbReference>
<dbReference type="PRINTS" id="PR00878">
    <property type="entry name" value="CHOLNESTRASE"/>
</dbReference>
<name>A0A9D4SDQ2_DERFA</name>
<keyword evidence="2" id="KW-0719">Serine esterase</keyword>
<dbReference type="InterPro" id="IPR019826">
    <property type="entry name" value="Carboxylesterase_B_AS"/>
</dbReference>
<feature type="active site" description="Charge relay system" evidence="7">
    <location>
        <position position="462"/>
    </location>
</feature>
<evidence type="ECO:0000259" key="9">
    <source>
        <dbReference type="Pfam" id="PF00135"/>
    </source>
</evidence>
<comment type="caution">
    <text evidence="10">The sequence shown here is derived from an EMBL/GenBank/DDBJ whole genome shotgun (WGS) entry which is preliminary data.</text>
</comment>
<dbReference type="EMBL" id="SDOV01000008">
    <property type="protein sequence ID" value="KAH7637883.1"/>
    <property type="molecule type" value="Genomic_DNA"/>
</dbReference>
<dbReference type="EC" id="3.1.1.-" evidence="8"/>
<dbReference type="OrthoDB" id="19653at2759"/>
<evidence type="ECO:0000313" key="10">
    <source>
        <dbReference type="EMBL" id="KAH7637883.1"/>
    </source>
</evidence>
<dbReference type="InterPro" id="IPR002018">
    <property type="entry name" value="CarbesteraseB"/>
</dbReference>
<dbReference type="GO" id="GO:0003990">
    <property type="term" value="F:acetylcholinesterase activity"/>
    <property type="evidence" value="ECO:0007669"/>
    <property type="project" value="UniProtKB-EC"/>
</dbReference>
<comment type="catalytic activity">
    <reaction evidence="6">
        <text>acetylcholine + H2O = choline + acetate + H(+)</text>
        <dbReference type="Rhea" id="RHEA:17561"/>
        <dbReference type="ChEBI" id="CHEBI:15354"/>
        <dbReference type="ChEBI" id="CHEBI:15355"/>
        <dbReference type="ChEBI" id="CHEBI:15377"/>
        <dbReference type="ChEBI" id="CHEBI:15378"/>
        <dbReference type="ChEBI" id="CHEBI:30089"/>
        <dbReference type="EC" id="3.1.1.7"/>
    </reaction>
</comment>
<evidence type="ECO:0000256" key="6">
    <source>
        <dbReference type="ARBA" id="ARBA00048484"/>
    </source>
</evidence>
<proteinExistence type="inferred from homology"/>
<dbReference type="PANTHER" id="PTHR43918:SF4">
    <property type="entry name" value="CARBOXYLIC ESTER HYDROLASE"/>
    <property type="match status" value="1"/>
</dbReference>
<accession>A0A9D4SDQ2</accession>
<evidence type="ECO:0000256" key="2">
    <source>
        <dbReference type="ARBA" id="ARBA00022487"/>
    </source>
</evidence>
<dbReference type="Pfam" id="PF00135">
    <property type="entry name" value="COesterase"/>
    <property type="match status" value="1"/>
</dbReference>
<evidence type="ECO:0000256" key="3">
    <source>
        <dbReference type="ARBA" id="ARBA00022801"/>
    </source>
</evidence>
<feature type="domain" description="Carboxylesterase type B" evidence="9">
    <location>
        <begin position="31"/>
        <end position="543"/>
    </location>
</feature>
<evidence type="ECO:0000256" key="5">
    <source>
        <dbReference type="ARBA" id="ARBA00023180"/>
    </source>
</evidence>
<sequence>MMMIRTFIINAVLIWLTGYSECADKKYAPIIQLGNYGKIRGIVQNEAMVNFSTIGMNIYLYQGIRYGKARRFDRPKRVDSWSDIYDAIEYREACPQSGLESDSIYRDILDQTKKMGEDCLFLNVWTTERAMELVDKPGQRRPVMVFIHGGAYKSGTIFSKIYDGGIFAANGNMVVVSIAYRLGPFGFLYTGDESEQANGNQGLYDQILALQWIQENIHYFGGDPNQVTVFGQSAGSFSVSHLILSPLANGFFHRAILQSGSSISDTACASKSHEQSKAKTIAKKLNCNDNMTTITECLREKSIEELLSIRLDQQLMAIYGDEFLPLRPVEALKNDHYNINKVDLMFGVTRDEGDFYVQNSFNGHHEVSLNLVQEKIRKRFTDHPYVEDVVHFYTKNLNDSSTLDEKRTALSHAYGDYHIICPTILFGKEYHRRFSQVKQYSYRLMAPVKSIFFGDKWNGVGHAQDIFYMFGIPYRFTQNKSYTQQERDLSRDMIKAWIKFAQDGIQTTIGNTNIEWTKALDGSSSSVHFMALNSENYRMISDYFEPICDDFWRSKVFV</sequence>
<evidence type="ECO:0000256" key="1">
    <source>
        <dbReference type="ARBA" id="ARBA00005964"/>
    </source>
</evidence>
<evidence type="ECO:0000256" key="8">
    <source>
        <dbReference type="RuleBase" id="RU361235"/>
    </source>
</evidence>
<feature type="signal peptide" evidence="8">
    <location>
        <begin position="1"/>
        <end position="22"/>
    </location>
</feature>
<feature type="active site" description="Charge relay system" evidence="7">
    <location>
        <position position="352"/>
    </location>
</feature>
<keyword evidence="5" id="KW-0325">Glycoprotein</keyword>
<dbReference type="InterPro" id="IPR029058">
    <property type="entry name" value="AB_hydrolase_fold"/>
</dbReference>
<gene>
    <name evidence="10" type="ORF">HUG17_8987</name>
</gene>
<reference evidence="10" key="1">
    <citation type="submission" date="2020-06" db="EMBL/GenBank/DDBJ databases">
        <authorList>
            <person name="Ji K."/>
            <person name="Li J."/>
        </authorList>
    </citation>
    <scope>NUCLEOTIDE SEQUENCE</scope>
    <source>
        <strain evidence="10">JKM2019</strain>
        <tissue evidence="10">Whole body</tissue>
    </source>
</reference>
<comment type="similarity">
    <text evidence="1 8">Belongs to the type-B carboxylesterase/lipase family.</text>
</comment>